<dbReference type="InterPro" id="IPR003646">
    <property type="entry name" value="SH3-like_bac-type"/>
</dbReference>
<keyword evidence="3" id="KW-1185">Reference proteome</keyword>
<dbReference type="Pfam" id="PF01510">
    <property type="entry name" value="Amidase_2"/>
    <property type="match status" value="1"/>
</dbReference>
<dbReference type="PANTHER" id="PTHR34408:SF1">
    <property type="entry name" value="GLYCOSYL HYDROLASE FAMILY 19 DOMAIN-CONTAINING PROTEIN HI_1415"/>
    <property type="match status" value="1"/>
</dbReference>
<dbReference type="STRING" id="1341181.FLJC2902T_12720"/>
<dbReference type="Proteomes" id="UP000018004">
    <property type="component" value="Unassembled WGS sequence"/>
</dbReference>
<dbReference type="AlphaFoldDB" id="V6SPZ6"/>
<evidence type="ECO:0000313" key="3">
    <source>
        <dbReference type="Proteomes" id="UP000018004"/>
    </source>
</evidence>
<dbReference type="SUPFAM" id="SSF55846">
    <property type="entry name" value="N-acetylmuramoyl-L-alanine amidase-like"/>
    <property type="match status" value="1"/>
</dbReference>
<dbReference type="EMBL" id="AVGG01000005">
    <property type="protein sequence ID" value="ESU28681.1"/>
    <property type="molecule type" value="Genomic_DNA"/>
</dbReference>
<evidence type="ECO:0000313" key="2">
    <source>
        <dbReference type="EMBL" id="ESU28681.1"/>
    </source>
</evidence>
<dbReference type="GO" id="GO:0009253">
    <property type="term" value="P:peptidoglycan catabolic process"/>
    <property type="evidence" value="ECO:0007669"/>
    <property type="project" value="InterPro"/>
</dbReference>
<gene>
    <name evidence="2" type="ORF">FLJC2902T_12720</name>
</gene>
<comment type="caution">
    <text evidence="2">The sequence shown here is derived from an EMBL/GenBank/DDBJ whole genome shotgun (WGS) entry which is preliminary data.</text>
</comment>
<dbReference type="OrthoDB" id="2812205at2"/>
<dbReference type="CDD" id="cd06583">
    <property type="entry name" value="PGRP"/>
    <property type="match status" value="1"/>
</dbReference>
<dbReference type="GO" id="GO:0008745">
    <property type="term" value="F:N-acetylmuramoyl-L-alanine amidase activity"/>
    <property type="evidence" value="ECO:0007669"/>
    <property type="project" value="InterPro"/>
</dbReference>
<dbReference type="Gene3D" id="2.30.30.40">
    <property type="entry name" value="SH3 Domains"/>
    <property type="match status" value="2"/>
</dbReference>
<dbReference type="eggNOG" id="COG4991">
    <property type="taxonomic scope" value="Bacteria"/>
</dbReference>
<feature type="domain" description="SH3b" evidence="1">
    <location>
        <begin position="270"/>
        <end position="331"/>
    </location>
</feature>
<accession>V6SPZ6</accession>
<dbReference type="InterPro" id="IPR002502">
    <property type="entry name" value="Amidase_domain"/>
</dbReference>
<dbReference type="PATRIC" id="fig|1341181.4.peg.1255"/>
<dbReference type="PANTHER" id="PTHR34408">
    <property type="entry name" value="FAMILY PROTEIN, PUTATIVE-RELATED"/>
    <property type="match status" value="1"/>
</dbReference>
<evidence type="ECO:0000259" key="1">
    <source>
        <dbReference type="PROSITE" id="PS51781"/>
    </source>
</evidence>
<sequence length="331" mass="37176">METKFGFTKMSISEFENYISNLRIGRTVLTIQQHHTYSPSYIHFKGNNHFELQKGMKEYHVNHNGWMDIGQHFTTFPDGTIMTGRNIENSPACIVGNNANSVCIENLGNFDKGADEMNQLQKDAIVKMTAALCKKFNLAANTDKIVYHHWFDLSSGARNNGTKNNKSCPGTNFFGGNKVEDCKNIFLPLVHSLLNTDSPNPLTVPIVKYVSVTANSLNVREGAGNNFSIVSDRNPVEQGGILRVFGEKDGWLKISSSAEHWVYGRFTNIVKHVIVSADVLNVRTGPSKDFPKTASLHKGQEVFITDEINGWCKISMEDRWVKMSYLDFKTN</sequence>
<dbReference type="SMART" id="SM00287">
    <property type="entry name" value="SH3b"/>
    <property type="match status" value="2"/>
</dbReference>
<organism evidence="2 3">
    <name type="scientific">Flavobacterium limnosediminis JC2902</name>
    <dbReference type="NCBI Taxonomy" id="1341181"/>
    <lineage>
        <taxon>Bacteria</taxon>
        <taxon>Pseudomonadati</taxon>
        <taxon>Bacteroidota</taxon>
        <taxon>Flavobacteriia</taxon>
        <taxon>Flavobacteriales</taxon>
        <taxon>Flavobacteriaceae</taxon>
        <taxon>Flavobacterium</taxon>
    </lineage>
</organism>
<dbReference type="PROSITE" id="PS51781">
    <property type="entry name" value="SH3B"/>
    <property type="match status" value="1"/>
</dbReference>
<protein>
    <submittedName>
        <fullName evidence="2">Putative N-acetylmuramoyl-L-alanine amidase</fullName>
    </submittedName>
</protein>
<dbReference type="Pfam" id="PF08239">
    <property type="entry name" value="SH3_3"/>
    <property type="match status" value="1"/>
</dbReference>
<reference evidence="2 3" key="1">
    <citation type="submission" date="2013-08" db="EMBL/GenBank/DDBJ databases">
        <title>Flavobacterium limnosediminis JC2902 genome sequencing.</title>
        <authorList>
            <person name="Lee K."/>
            <person name="Yi H."/>
            <person name="Park S."/>
            <person name="Chun J."/>
        </authorList>
    </citation>
    <scope>NUCLEOTIDE SEQUENCE [LARGE SCALE GENOMIC DNA]</scope>
    <source>
        <strain evidence="2 3">JC2902</strain>
    </source>
</reference>
<name>V6SPZ6_9FLAO</name>
<proteinExistence type="predicted"/>
<dbReference type="InterPro" id="IPR052354">
    <property type="entry name" value="Cell_Wall_Dynamics_Protein"/>
</dbReference>
<dbReference type="InterPro" id="IPR036505">
    <property type="entry name" value="Amidase/PGRP_sf"/>
</dbReference>
<dbReference type="Gene3D" id="3.40.80.10">
    <property type="entry name" value="Peptidoglycan recognition protein-like"/>
    <property type="match status" value="1"/>
</dbReference>